<name>A0ABW3PCH4_9PROT</name>
<evidence type="ECO:0000256" key="2">
    <source>
        <dbReference type="ARBA" id="ARBA00022801"/>
    </source>
</evidence>
<organism evidence="4 5">
    <name type="scientific">Methylophilus flavus</name>
    <dbReference type="NCBI Taxonomy" id="640084"/>
    <lineage>
        <taxon>Bacteria</taxon>
        <taxon>Pseudomonadati</taxon>
        <taxon>Pseudomonadota</taxon>
        <taxon>Betaproteobacteria</taxon>
        <taxon>Nitrosomonadales</taxon>
        <taxon>Methylophilaceae</taxon>
        <taxon>Methylophilus</taxon>
    </lineage>
</organism>
<dbReference type="EMBL" id="JBHTLN010000001">
    <property type="protein sequence ID" value="MFD1122203.1"/>
    <property type="molecule type" value="Genomic_DNA"/>
</dbReference>
<keyword evidence="2 4" id="KW-0378">Hydrolase</keyword>
<keyword evidence="5" id="KW-1185">Reference proteome</keyword>
<dbReference type="Proteomes" id="UP001597206">
    <property type="component" value="Unassembled WGS sequence"/>
</dbReference>
<comment type="similarity">
    <text evidence="1">Belongs to the AB hydrolase superfamily. AB hydrolase 2 family.</text>
</comment>
<gene>
    <name evidence="4" type="ORF">ACFQ2T_06795</name>
</gene>
<dbReference type="Gene3D" id="3.40.50.1820">
    <property type="entry name" value="alpha/beta hydrolase"/>
    <property type="match status" value="1"/>
</dbReference>
<comment type="caution">
    <text evidence="4">The sequence shown here is derived from an EMBL/GenBank/DDBJ whole genome shotgun (WGS) entry which is preliminary data.</text>
</comment>
<proteinExistence type="inferred from homology"/>
<dbReference type="SUPFAM" id="SSF53474">
    <property type="entry name" value="alpha/beta-Hydrolases"/>
    <property type="match status" value="1"/>
</dbReference>
<dbReference type="PANTHER" id="PTHR10655:SF17">
    <property type="entry name" value="LYSOPHOSPHOLIPASE-LIKE PROTEIN 1"/>
    <property type="match status" value="1"/>
</dbReference>
<protein>
    <submittedName>
        <fullName evidence="4">Alpha/beta hydrolase</fullName>
    </submittedName>
</protein>
<evidence type="ECO:0000313" key="5">
    <source>
        <dbReference type="Proteomes" id="UP001597206"/>
    </source>
</evidence>
<dbReference type="RefSeq" id="WP_379033912.1">
    <property type="nucleotide sequence ID" value="NZ_JBHTLN010000001.1"/>
</dbReference>
<sequence length="216" mass="24104">MLENITLNTKDSTATVIWMHGLGADGHDFKPVVQMLNLPHIKFILPHAPYRPVSLNNGYEMRAWYDIFGLETDSPQDEAGIKKMQGLINTLIESEISTGISSDRILLAGFSQGGAIALHTATRFSQPLAGILALSTYLPLKSKLSSEQHPVNQHMPIWMAHGRFDNVIALSTAQSSREVLEDAGYPVEWHEYDMPHSVCEQEIDDIRNFLLRVLPA</sequence>
<dbReference type="InterPro" id="IPR003140">
    <property type="entry name" value="PLipase/COase/thioEstase"/>
</dbReference>
<evidence type="ECO:0000256" key="1">
    <source>
        <dbReference type="ARBA" id="ARBA00006499"/>
    </source>
</evidence>
<evidence type="ECO:0000259" key="3">
    <source>
        <dbReference type="Pfam" id="PF02230"/>
    </source>
</evidence>
<feature type="domain" description="Phospholipase/carboxylesterase/thioesterase" evidence="3">
    <location>
        <begin position="5"/>
        <end position="210"/>
    </location>
</feature>
<dbReference type="Pfam" id="PF02230">
    <property type="entry name" value="Abhydrolase_2"/>
    <property type="match status" value="1"/>
</dbReference>
<evidence type="ECO:0000313" key="4">
    <source>
        <dbReference type="EMBL" id="MFD1122203.1"/>
    </source>
</evidence>
<accession>A0ABW3PCH4</accession>
<dbReference type="GO" id="GO:0016787">
    <property type="term" value="F:hydrolase activity"/>
    <property type="evidence" value="ECO:0007669"/>
    <property type="project" value="UniProtKB-KW"/>
</dbReference>
<dbReference type="InterPro" id="IPR029058">
    <property type="entry name" value="AB_hydrolase_fold"/>
</dbReference>
<reference evidence="5" key="1">
    <citation type="journal article" date="2019" name="Int. J. Syst. Evol. Microbiol.">
        <title>The Global Catalogue of Microorganisms (GCM) 10K type strain sequencing project: providing services to taxonomists for standard genome sequencing and annotation.</title>
        <authorList>
            <consortium name="The Broad Institute Genomics Platform"/>
            <consortium name="The Broad Institute Genome Sequencing Center for Infectious Disease"/>
            <person name="Wu L."/>
            <person name="Ma J."/>
        </authorList>
    </citation>
    <scope>NUCLEOTIDE SEQUENCE [LARGE SCALE GENOMIC DNA]</scope>
    <source>
        <strain evidence="5">CCUG 58411</strain>
    </source>
</reference>
<dbReference type="PANTHER" id="PTHR10655">
    <property type="entry name" value="LYSOPHOSPHOLIPASE-RELATED"/>
    <property type="match status" value="1"/>
</dbReference>
<dbReference type="InterPro" id="IPR050565">
    <property type="entry name" value="LYPA1-2/EST-like"/>
</dbReference>